<dbReference type="OrthoDB" id="4172720at2759"/>
<dbReference type="Proteomes" id="UP000008383">
    <property type="component" value="Unassembled WGS sequence"/>
</dbReference>
<dbReference type="AlphaFoldDB" id="D4D240"/>
<dbReference type="KEGG" id="tve:TRV_01142"/>
<protein>
    <submittedName>
        <fullName evidence="1">Uncharacterized protein</fullName>
    </submittedName>
</protein>
<comment type="caution">
    <text evidence="1">The sequence shown here is derived from an EMBL/GenBank/DDBJ whole genome shotgun (WGS) entry which is preliminary data.</text>
</comment>
<name>D4D240_TRIVH</name>
<dbReference type="HOGENOM" id="CLU_058490_3_2_1"/>
<reference evidence="2" key="1">
    <citation type="journal article" date="2011" name="Genome Biol.">
        <title>Comparative and functional genomics provide insights into the pathogenicity of dermatophytic fungi.</title>
        <authorList>
            <person name="Burmester A."/>
            <person name="Shelest E."/>
            <person name="Gloeckner G."/>
            <person name="Heddergott C."/>
            <person name="Schindler S."/>
            <person name="Staib P."/>
            <person name="Heidel A."/>
            <person name="Felder M."/>
            <person name="Petzold A."/>
            <person name="Szafranski K."/>
            <person name="Feuermann M."/>
            <person name="Pedruzzi I."/>
            <person name="Priebe S."/>
            <person name="Groth M."/>
            <person name="Winkler R."/>
            <person name="Li W."/>
            <person name="Kniemeyer O."/>
            <person name="Schroeckh V."/>
            <person name="Hertweck C."/>
            <person name="Hube B."/>
            <person name="White T.C."/>
            <person name="Platzer M."/>
            <person name="Guthke R."/>
            <person name="Heitman J."/>
            <person name="Woestemeyer J."/>
            <person name="Zipfel P.F."/>
            <person name="Monod M."/>
            <person name="Brakhage A.A."/>
        </authorList>
    </citation>
    <scope>NUCLEOTIDE SEQUENCE [LARGE SCALE GENOMIC DNA]</scope>
    <source>
        <strain evidence="2">HKI 0517</strain>
    </source>
</reference>
<keyword evidence="2" id="KW-1185">Reference proteome</keyword>
<proteinExistence type="predicted"/>
<accession>D4D240</accession>
<sequence length="280" mass="31649">MTLPPQSVDNFLRQLQLGFEKCHRRDSEAEAALSCLPKDTPVFKYESASQIEAAARSVDNGSGGYCVFHDVVDGLILLNTKQKRIRKRKYFPISRLLVAKMLSEPHEVATEWLHDELVVKISSMGMRFHAYLVSIGSTTIELKEPDYAARPRNLPLGRTRKWPTLVVETGESQSHSDLDRVARRWIQKSAGDIKIVLTIKVSRTKLTIQRYGRSGITRATILQTITIEKRGQNSPIHIVGNPLIIPFADLFLQTAISNQGDIIFNNPELQELAKLVWESF</sequence>
<organism evidence="1 2">
    <name type="scientific">Trichophyton verrucosum (strain HKI 0517)</name>
    <dbReference type="NCBI Taxonomy" id="663202"/>
    <lineage>
        <taxon>Eukaryota</taxon>
        <taxon>Fungi</taxon>
        <taxon>Dikarya</taxon>
        <taxon>Ascomycota</taxon>
        <taxon>Pezizomycotina</taxon>
        <taxon>Eurotiomycetes</taxon>
        <taxon>Eurotiomycetidae</taxon>
        <taxon>Onygenales</taxon>
        <taxon>Arthrodermataceae</taxon>
        <taxon>Trichophyton</taxon>
    </lineage>
</organism>
<evidence type="ECO:0000313" key="1">
    <source>
        <dbReference type="EMBL" id="EFE44068.1"/>
    </source>
</evidence>
<dbReference type="GeneID" id="9582854"/>
<evidence type="ECO:0000313" key="2">
    <source>
        <dbReference type="Proteomes" id="UP000008383"/>
    </source>
</evidence>
<dbReference type="RefSeq" id="XP_003024679.1">
    <property type="nucleotide sequence ID" value="XM_003024633.1"/>
</dbReference>
<dbReference type="EMBL" id="ACYE01000063">
    <property type="protein sequence ID" value="EFE44068.1"/>
    <property type="molecule type" value="Genomic_DNA"/>
</dbReference>
<gene>
    <name evidence="1" type="ORF">TRV_01142</name>
</gene>